<organism evidence="3">
    <name type="scientific">Camponotus floridanus</name>
    <name type="common">Florida carpenter ant</name>
    <dbReference type="NCBI Taxonomy" id="104421"/>
    <lineage>
        <taxon>Eukaryota</taxon>
        <taxon>Metazoa</taxon>
        <taxon>Ecdysozoa</taxon>
        <taxon>Arthropoda</taxon>
        <taxon>Hexapoda</taxon>
        <taxon>Insecta</taxon>
        <taxon>Pterygota</taxon>
        <taxon>Neoptera</taxon>
        <taxon>Endopterygota</taxon>
        <taxon>Hymenoptera</taxon>
        <taxon>Apocrita</taxon>
        <taxon>Aculeata</taxon>
        <taxon>Formicoidea</taxon>
        <taxon>Formicidae</taxon>
        <taxon>Formicinae</taxon>
        <taxon>Camponotus</taxon>
    </lineage>
</organism>
<keyword evidence="3" id="KW-1185">Reference proteome</keyword>
<sequence length="223" mass="25055">MSSESESSAPAALTERGGSIDLINVSPIMLDDTSEKWRSVVDMLRIEATRQIPMRLPLNLSILVKVRRISYKASSQLPGGTEDGDWMKKVTAAADPKTADSLMLRTILFNGKETINHFLDGSATEENRTALRKFYSDSHRDTLYKDTGFNTYFDPGRSKSRRDTHPEKKGEGNPRIIRGDTGHHSHQRQRQPSRTQRLHAMIRSDMSDIPLNSMPFQSVAATP</sequence>
<name>E2AHD0_CAMFO</name>
<feature type="region of interest" description="Disordered" evidence="1">
    <location>
        <begin position="148"/>
        <end position="195"/>
    </location>
</feature>
<dbReference type="AlphaFoldDB" id="E2AHD0"/>
<feature type="compositionally biased region" description="Basic and acidic residues" evidence="1">
    <location>
        <begin position="161"/>
        <end position="183"/>
    </location>
</feature>
<dbReference type="EMBL" id="GL439483">
    <property type="protein sequence ID" value="EFN67247.1"/>
    <property type="molecule type" value="Genomic_DNA"/>
</dbReference>
<evidence type="ECO:0000313" key="3">
    <source>
        <dbReference type="Proteomes" id="UP000000311"/>
    </source>
</evidence>
<protein>
    <submittedName>
        <fullName evidence="2">Uncharacterized protein</fullName>
    </submittedName>
</protein>
<proteinExistence type="predicted"/>
<reference evidence="2 3" key="1">
    <citation type="journal article" date="2010" name="Science">
        <title>Genomic comparison of the ants Camponotus floridanus and Harpegnathos saltator.</title>
        <authorList>
            <person name="Bonasio R."/>
            <person name="Zhang G."/>
            <person name="Ye C."/>
            <person name="Mutti N.S."/>
            <person name="Fang X."/>
            <person name="Qin N."/>
            <person name="Donahue G."/>
            <person name="Yang P."/>
            <person name="Li Q."/>
            <person name="Li C."/>
            <person name="Zhang P."/>
            <person name="Huang Z."/>
            <person name="Berger S.L."/>
            <person name="Reinberg D."/>
            <person name="Wang J."/>
            <person name="Liebig J."/>
        </authorList>
    </citation>
    <scope>NUCLEOTIDE SEQUENCE [LARGE SCALE GENOMIC DNA]</scope>
    <source>
        <strain evidence="3">C129</strain>
    </source>
</reference>
<evidence type="ECO:0000313" key="2">
    <source>
        <dbReference type="EMBL" id="EFN67247.1"/>
    </source>
</evidence>
<accession>E2AHD0</accession>
<evidence type="ECO:0000256" key="1">
    <source>
        <dbReference type="SAM" id="MobiDB-lite"/>
    </source>
</evidence>
<dbReference type="InParanoid" id="E2AHD0"/>
<gene>
    <name evidence="2" type="ORF">EAG_09121</name>
</gene>
<dbReference type="Proteomes" id="UP000000311">
    <property type="component" value="Unassembled WGS sequence"/>
</dbReference>